<dbReference type="EMBL" id="BTGU01000001">
    <property type="protein sequence ID" value="GMN25953.1"/>
    <property type="molecule type" value="Genomic_DNA"/>
</dbReference>
<dbReference type="InterPro" id="IPR001878">
    <property type="entry name" value="Znf_CCHC"/>
</dbReference>
<evidence type="ECO:0000259" key="3">
    <source>
        <dbReference type="PROSITE" id="PS50158"/>
    </source>
</evidence>
<accession>A0AA87YYK6</accession>
<name>A0AA87YYK6_FICCA</name>
<feature type="domain" description="CCHC-type" evidence="3">
    <location>
        <begin position="149"/>
        <end position="163"/>
    </location>
</feature>
<gene>
    <name evidence="4" type="ORF">TIFTF001_001136</name>
</gene>
<keyword evidence="5" id="KW-1185">Reference proteome</keyword>
<keyword evidence="1" id="KW-0862">Zinc</keyword>
<dbReference type="InterPro" id="IPR036875">
    <property type="entry name" value="Znf_CCHC_sf"/>
</dbReference>
<dbReference type="Gene3D" id="4.10.60.10">
    <property type="entry name" value="Zinc finger, CCHC-type"/>
    <property type="match status" value="3"/>
</dbReference>
<evidence type="ECO:0000313" key="5">
    <source>
        <dbReference type="Proteomes" id="UP001187192"/>
    </source>
</evidence>
<feature type="region of interest" description="Disordered" evidence="2">
    <location>
        <begin position="1"/>
        <end position="42"/>
    </location>
</feature>
<feature type="domain" description="CCHC-type" evidence="3">
    <location>
        <begin position="108"/>
        <end position="121"/>
    </location>
</feature>
<dbReference type="Pfam" id="PF00098">
    <property type="entry name" value="zf-CCHC"/>
    <property type="match status" value="1"/>
</dbReference>
<evidence type="ECO:0000256" key="1">
    <source>
        <dbReference type="PROSITE-ProRule" id="PRU00047"/>
    </source>
</evidence>
<dbReference type="AlphaFoldDB" id="A0AA87YYK6"/>
<dbReference type="Proteomes" id="UP001187192">
    <property type="component" value="Unassembled WGS sequence"/>
</dbReference>
<evidence type="ECO:0000256" key="2">
    <source>
        <dbReference type="SAM" id="MobiDB-lite"/>
    </source>
</evidence>
<evidence type="ECO:0000313" key="4">
    <source>
        <dbReference type="EMBL" id="GMN25953.1"/>
    </source>
</evidence>
<comment type="caution">
    <text evidence="4">The sequence shown here is derived from an EMBL/GenBank/DDBJ whole genome shotgun (WGS) entry which is preliminary data.</text>
</comment>
<dbReference type="PANTHER" id="PTHR46978">
    <property type="entry name" value="ZINC KNUCKLE (CCHC-TYPE) FAMILY PROTEIN"/>
    <property type="match status" value="1"/>
</dbReference>
<organism evidence="4 5">
    <name type="scientific">Ficus carica</name>
    <name type="common">Common fig</name>
    <dbReference type="NCBI Taxonomy" id="3494"/>
    <lineage>
        <taxon>Eukaryota</taxon>
        <taxon>Viridiplantae</taxon>
        <taxon>Streptophyta</taxon>
        <taxon>Embryophyta</taxon>
        <taxon>Tracheophyta</taxon>
        <taxon>Spermatophyta</taxon>
        <taxon>Magnoliopsida</taxon>
        <taxon>eudicotyledons</taxon>
        <taxon>Gunneridae</taxon>
        <taxon>Pentapetalae</taxon>
        <taxon>rosids</taxon>
        <taxon>fabids</taxon>
        <taxon>Rosales</taxon>
        <taxon>Moraceae</taxon>
        <taxon>Ficeae</taxon>
        <taxon>Ficus</taxon>
    </lineage>
</organism>
<dbReference type="SUPFAM" id="SSF57756">
    <property type="entry name" value="Retrovirus zinc finger-like domains"/>
    <property type="match status" value="2"/>
</dbReference>
<dbReference type="SMART" id="SM00343">
    <property type="entry name" value="ZnF_C2HC"/>
    <property type="match status" value="6"/>
</dbReference>
<dbReference type="GO" id="GO:0003676">
    <property type="term" value="F:nucleic acid binding"/>
    <property type="evidence" value="ECO:0007669"/>
    <property type="project" value="InterPro"/>
</dbReference>
<feature type="domain" description="CCHC-type" evidence="3">
    <location>
        <begin position="227"/>
        <end position="240"/>
    </location>
</feature>
<dbReference type="GO" id="GO:0008270">
    <property type="term" value="F:zinc ion binding"/>
    <property type="evidence" value="ECO:0007669"/>
    <property type="project" value="UniProtKB-KW"/>
</dbReference>
<feature type="compositionally biased region" description="Basic and acidic residues" evidence="2">
    <location>
        <begin position="1"/>
        <end position="10"/>
    </location>
</feature>
<protein>
    <recommendedName>
        <fullName evidence="3">CCHC-type domain-containing protein</fullName>
    </recommendedName>
</protein>
<reference evidence="4" key="1">
    <citation type="submission" date="2023-07" db="EMBL/GenBank/DDBJ databases">
        <title>draft genome sequence of fig (Ficus carica).</title>
        <authorList>
            <person name="Takahashi T."/>
            <person name="Nishimura K."/>
        </authorList>
    </citation>
    <scope>NUCLEOTIDE SEQUENCE</scope>
</reference>
<keyword evidence="1" id="KW-0479">Metal-binding</keyword>
<feature type="compositionally biased region" description="Basic residues" evidence="2">
    <location>
        <begin position="22"/>
        <end position="35"/>
    </location>
</feature>
<proteinExistence type="predicted"/>
<sequence>MISSTDENKLISDPSGSDTFTKRRRRRRKRKRNNGNKKQQQHLQIFIQGFDEAPVSTGNKEKQAHEGQHQEMVSMGNDSRVTKNNSVLSKLLRRARYFDPPEERSYACRNCGEDGHREGTCTAQKPRRPCFGCGNLDHSWRRCKLRRNCFSCKGQGHVAKYCPYKNQGNNPVPDICLRCGDTGHDMFSCCNDYCPRDIQEIQCYSCKSFGHLCCADSLYASPISDSCYICGQSGHWGSRCMKTCEDKRGFSSRLRTTSAEEIVLQENS</sequence>
<dbReference type="PANTHER" id="PTHR46978:SF1">
    <property type="entry name" value="ZINC KNUCKLE (CCHC-TYPE) FAMILY PROTEIN"/>
    <property type="match status" value="1"/>
</dbReference>
<dbReference type="PROSITE" id="PS50158">
    <property type="entry name" value="ZF_CCHC"/>
    <property type="match status" value="3"/>
</dbReference>
<dbReference type="Gramene" id="FCD_00017992-RA">
    <property type="protein sequence ID" value="FCD_00017992-RA:cds"/>
    <property type="gene ID" value="FCD_00017992"/>
</dbReference>
<keyword evidence="1" id="KW-0863">Zinc-finger</keyword>